<gene>
    <name evidence="1" type="ORF">UFOVP75_1</name>
</gene>
<reference evidence="1" key="1">
    <citation type="submission" date="2020-04" db="EMBL/GenBank/DDBJ databases">
        <authorList>
            <person name="Chiriac C."/>
            <person name="Salcher M."/>
            <person name="Ghai R."/>
            <person name="Kavagutti S V."/>
        </authorList>
    </citation>
    <scope>NUCLEOTIDE SEQUENCE</scope>
</reference>
<evidence type="ECO:0000313" key="1">
    <source>
        <dbReference type="EMBL" id="CAB4126527.1"/>
    </source>
</evidence>
<proteinExistence type="predicted"/>
<protein>
    <submittedName>
        <fullName evidence="1">Uncharacterized protein</fullName>
    </submittedName>
</protein>
<organism evidence="1">
    <name type="scientific">uncultured Caudovirales phage</name>
    <dbReference type="NCBI Taxonomy" id="2100421"/>
    <lineage>
        <taxon>Viruses</taxon>
        <taxon>Duplodnaviria</taxon>
        <taxon>Heunggongvirae</taxon>
        <taxon>Uroviricota</taxon>
        <taxon>Caudoviricetes</taxon>
        <taxon>Peduoviridae</taxon>
        <taxon>Maltschvirus</taxon>
        <taxon>Maltschvirus maltsch</taxon>
    </lineage>
</organism>
<dbReference type="EMBL" id="LR796209">
    <property type="protein sequence ID" value="CAB4126527.1"/>
    <property type="molecule type" value="Genomic_DNA"/>
</dbReference>
<name>A0A6J5KZP1_9CAUD</name>
<sequence>MKESQIVHQNGEFWVANNNVGKDKQYTVYRDGVTHATADSAYAHNADGLSIAIVRCNYLASLQKR</sequence>
<accession>A0A6J5KZP1</accession>